<evidence type="ECO:0000256" key="4">
    <source>
        <dbReference type="ARBA" id="ARBA00022741"/>
    </source>
</evidence>
<dbReference type="Proteomes" id="UP001434337">
    <property type="component" value="Chromosome"/>
</dbReference>
<evidence type="ECO:0000313" key="16">
    <source>
        <dbReference type="Proteomes" id="UP001434337"/>
    </source>
</evidence>
<dbReference type="SUPFAM" id="SSF48295">
    <property type="entry name" value="TrpR-like"/>
    <property type="match status" value="1"/>
</dbReference>
<gene>
    <name evidence="8 15" type="primary">dnaA</name>
    <name evidence="15" type="ORF">PCC79_00005</name>
</gene>
<dbReference type="CDD" id="cd00009">
    <property type="entry name" value="AAA"/>
    <property type="match status" value="1"/>
</dbReference>
<sequence length="483" mass="53254">MAADATSNALTAAWESVLAQADTPTRARLANARPLALHESSYLLAVPNETARERIETRSRGAIEQQLSAHHGRPIHLAVSVDPSLEPNLEDDPTVLAPELPLREPTSGGSPSAGAVNGGRGPAAASGAGAPLVNGANGDRLNPKYTFDNFVIGSSNRFAHAAAVAVAETPGKSYNPLMIYGESGLGKTHLLHGIGHYVRQYTPHLRVKYVSTEELTNDFINAISENRTAEFRRNYREIDVLLIDDIQFLESKIQTQEEFFHTFNTLHNAQKQIVLTSDRPPKALEALEPRLRSRFEWGLLTDIQPPDLETRIAILRKKAIAEHLMASPEVLEFIAGKIATNIRELEGALIRVTAFASLNHQAVDLHLAEEVLKDLIPAGVETQITPQLIMSETASYYNVTVEELCGPARTHVLVTARQIAMYLCRELTDSSLPAIGRLFGGRDHTTVMHANKKIRQLMAERRTIYNQVTEITNRIKQAATYRR</sequence>
<protein>
    <recommendedName>
        <fullName evidence="8 9">Chromosomal replication initiator protein DnaA</fullName>
    </recommendedName>
</protein>
<feature type="region of interest" description="Domain IV, binds dsDNA" evidence="8">
    <location>
        <begin position="357"/>
        <end position="483"/>
    </location>
</feature>
<evidence type="ECO:0000256" key="3">
    <source>
        <dbReference type="ARBA" id="ARBA00022705"/>
    </source>
</evidence>
<dbReference type="HAMAP" id="MF_00377">
    <property type="entry name" value="DnaA_bact"/>
    <property type="match status" value="1"/>
</dbReference>
<comment type="subcellular location">
    <subcellularLocation>
        <location evidence="8">Cytoplasm</location>
    </subcellularLocation>
</comment>
<dbReference type="InterPro" id="IPR020591">
    <property type="entry name" value="Chromosome_initiator_DnaA-like"/>
</dbReference>
<feature type="binding site" evidence="8">
    <location>
        <position position="186"/>
    </location>
    <ligand>
        <name>ATP</name>
        <dbReference type="ChEBI" id="CHEBI:30616"/>
    </ligand>
</feature>
<dbReference type="PRINTS" id="PR00051">
    <property type="entry name" value="DNAA"/>
</dbReference>
<dbReference type="RefSeq" id="WP_232549231.1">
    <property type="nucleotide sequence ID" value="NZ_CP115965.1"/>
</dbReference>
<dbReference type="CDD" id="cd06571">
    <property type="entry name" value="Bac_DnaA_C"/>
    <property type="match status" value="1"/>
</dbReference>
<accession>A0ABZ3CA30</accession>
<evidence type="ECO:0000256" key="1">
    <source>
        <dbReference type="ARBA" id="ARBA00006583"/>
    </source>
</evidence>
<dbReference type="SMART" id="SM00760">
    <property type="entry name" value="Bac_DnaA_C"/>
    <property type="match status" value="1"/>
</dbReference>
<evidence type="ECO:0000256" key="9">
    <source>
        <dbReference type="NCBIfam" id="TIGR00362"/>
    </source>
</evidence>
<dbReference type="InterPro" id="IPR027417">
    <property type="entry name" value="P-loop_NTPase"/>
</dbReference>
<dbReference type="EMBL" id="CP115965">
    <property type="protein sequence ID" value="WZW98627.1"/>
    <property type="molecule type" value="Genomic_DNA"/>
</dbReference>
<keyword evidence="5 8" id="KW-0067">ATP-binding</keyword>
<name>A0ABZ3CA30_9ACTN</name>
<dbReference type="InterPro" id="IPR010921">
    <property type="entry name" value="Trp_repressor/repl_initiator"/>
</dbReference>
<comment type="domain">
    <text evidence="8">Domain I is involved in oligomerization and binding regulators, domain II is flexibile and of varying length in different bacteria, domain III forms the AAA+ region, while domain IV binds dsDNA.</text>
</comment>
<organism evidence="15 16">
    <name type="scientific">Propioniciclava soli</name>
    <dbReference type="NCBI Taxonomy" id="2775081"/>
    <lineage>
        <taxon>Bacteria</taxon>
        <taxon>Bacillati</taxon>
        <taxon>Actinomycetota</taxon>
        <taxon>Actinomycetes</taxon>
        <taxon>Propionibacteriales</taxon>
        <taxon>Propionibacteriaceae</taxon>
        <taxon>Propioniciclava</taxon>
    </lineage>
</organism>
<dbReference type="InterPro" id="IPR001957">
    <property type="entry name" value="Chromosome_initiator_DnaA"/>
</dbReference>
<dbReference type="PANTHER" id="PTHR30050:SF2">
    <property type="entry name" value="CHROMOSOMAL REPLICATION INITIATOR PROTEIN DNAA"/>
    <property type="match status" value="1"/>
</dbReference>
<dbReference type="SUPFAM" id="SSF52540">
    <property type="entry name" value="P-loop containing nucleoside triphosphate hydrolases"/>
    <property type="match status" value="1"/>
</dbReference>
<feature type="region of interest" description="Domain I, interacts with DnaA modulators" evidence="8">
    <location>
        <begin position="1"/>
        <end position="97"/>
    </location>
</feature>
<evidence type="ECO:0000256" key="2">
    <source>
        <dbReference type="ARBA" id="ARBA00022490"/>
    </source>
</evidence>
<dbReference type="InterPro" id="IPR013317">
    <property type="entry name" value="DnaA_dom"/>
</dbReference>
<evidence type="ECO:0000256" key="6">
    <source>
        <dbReference type="ARBA" id="ARBA00023121"/>
    </source>
</evidence>
<feature type="domain" description="Chromosomal replication initiator DnaA C-terminal" evidence="14">
    <location>
        <begin position="385"/>
        <end position="454"/>
    </location>
</feature>
<evidence type="ECO:0000256" key="12">
    <source>
        <dbReference type="SAM" id="MobiDB-lite"/>
    </source>
</evidence>
<keyword evidence="6 8" id="KW-0446">Lipid-binding</keyword>
<dbReference type="NCBIfam" id="NF010686">
    <property type="entry name" value="PRK14086.1"/>
    <property type="match status" value="1"/>
</dbReference>
<evidence type="ECO:0000256" key="10">
    <source>
        <dbReference type="RuleBase" id="RU000577"/>
    </source>
</evidence>
<feature type="binding site" evidence="8">
    <location>
        <position position="188"/>
    </location>
    <ligand>
        <name>ATP</name>
        <dbReference type="ChEBI" id="CHEBI:30616"/>
    </ligand>
</feature>
<dbReference type="InterPro" id="IPR013159">
    <property type="entry name" value="DnaA_C"/>
</dbReference>
<feature type="binding site" evidence="8">
    <location>
        <position position="184"/>
    </location>
    <ligand>
        <name>ATP</name>
        <dbReference type="ChEBI" id="CHEBI:30616"/>
    </ligand>
</feature>
<evidence type="ECO:0000256" key="7">
    <source>
        <dbReference type="ARBA" id="ARBA00023125"/>
    </source>
</evidence>
<comment type="function">
    <text evidence="8 10">Plays an essential role in the initiation and regulation of chromosomal replication. ATP-DnaA binds to the origin of replication (oriC) to initiate formation of the DNA replication initiation complex once per cell cycle. Binds the DnaA box (a 9 base pair repeat at the origin) and separates the double-stranded (ds)DNA. Forms a right-handed helical filament on oriC DNA; dsDNA binds to the exterior of the filament while single-stranded (ss)DNA is stabiized in the filament's interior. The ATP-DnaA-oriC complex binds and stabilizes one strand of the AT-rich DNA unwinding element (DUE), permitting loading of DNA polymerase. After initiation quickly degrades to an ADP-DnaA complex that is not apt for DNA replication. Binds acidic phospholipids.</text>
</comment>
<feature type="binding site" evidence="8">
    <location>
        <position position="187"/>
    </location>
    <ligand>
        <name>ATP</name>
        <dbReference type="ChEBI" id="CHEBI:30616"/>
    </ligand>
</feature>
<keyword evidence="7 8" id="KW-0238">DNA-binding</keyword>
<proteinExistence type="inferred from homology"/>
<evidence type="ECO:0000256" key="8">
    <source>
        <dbReference type="HAMAP-Rule" id="MF_00377"/>
    </source>
</evidence>
<feature type="region of interest" description="Disordered" evidence="12">
    <location>
        <begin position="84"/>
        <end position="126"/>
    </location>
</feature>
<dbReference type="PANTHER" id="PTHR30050">
    <property type="entry name" value="CHROMOSOMAL REPLICATION INITIATOR PROTEIN DNAA"/>
    <property type="match status" value="1"/>
</dbReference>
<dbReference type="PROSITE" id="PS01008">
    <property type="entry name" value="DNAA"/>
    <property type="match status" value="1"/>
</dbReference>
<keyword evidence="4 8" id="KW-0547">Nucleotide-binding</keyword>
<comment type="similarity">
    <text evidence="1 8 11">Belongs to the DnaA family.</text>
</comment>
<evidence type="ECO:0000256" key="5">
    <source>
        <dbReference type="ARBA" id="ARBA00022840"/>
    </source>
</evidence>
<feature type="region of interest" description="Domain II" evidence="8">
    <location>
        <begin position="100"/>
        <end position="139"/>
    </location>
</feature>
<dbReference type="Gene3D" id="1.10.8.60">
    <property type="match status" value="1"/>
</dbReference>
<dbReference type="Pfam" id="PF00308">
    <property type="entry name" value="Bac_DnaA"/>
    <property type="match status" value="1"/>
</dbReference>
<keyword evidence="2 8" id="KW-0963">Cytoplasm</keyword>
<comment type="subunit">
    <text evidence="8">Oligomerizes as a right-handed, spiral filament on DNA at oriC.</text>
</comment>
<dbReference type="NCBIfam" id="TIGR00362">
    <property type="entry name" value="DnaA"/>
    <property type="match status" value="1"/>
</dbReference>
<feature type="region of interest" description="Domain III, AAA+ region" evidence="8">
    <location>
        <begin position="140"/>
        <end position="356"/>
    </location>
</feature>
<dbReference type="InterPro" id="IPR003593">
    <property type="entry name" value="AAA+_ATPase"/>
</dbReference>
<dbReference type="Gene3D" id="1.10.1750.10">
    <property type="match status" value="1"/>
</dbReference>
<dbReference type="Pfam" id="PF08299">
    <property type="entry name" value="Bac_DnaA_C"/>
    <property type="match status" value="1"/>
</dbReference>
<dbReference type="InterPro" id="IPR018312">
    <property type="entry name" value="Chromosome_initiator_DnaA_CS"/>
</dbReference>
<evidence type="ECO:0000256" key="11">
    <source>
        <dbReference type="RuleBase" id="RU004227"/>
    </source>
</evidence>
<keyword evidence="16" id="KW-1185">Reference proteome</keyword>
<evidence type="ECO:0000259" key="14">
    <source>
        <dbReference type="SMART" id="SM00760"/>
    </source>
</evidence>
<dbReference type="Gene3D" id="3.40.50.300">
    <property type="entry name" value="P-loop containing nucleotide triphosphate hydrolases"/>
    <property type="match status" value="1"/>
</dbReference>
<feature type="domain" description="AAA+ ATPase" evidence="13">
    <location>
        <begin position="173"/>
        <end position="301"/>
    </location>
</feature>
<dbReference type="SMART" id="SM00382">
    <property type="entry name" value="AAA"/>
    <property type="match status" value="1"/>
</dbReference>
<keyword evidence="3 8" id="KW-0235">DNA replication</keyword>
<evidence type="ECO:0000259" key="13">
    <source>
        <dbReference type="SMART" id="SM00382"/>
    </source>
</evidence>
<evidence type="ECO:0000313" key="15">
    <source>
        <dbReference type="EMBL" id="WZW98627.1"/>
    </source>
</evidence>
<reference evidence="15 16" key="1">
    <citation type="journal article" date="2023" name="Environ Microbiome">
        <title>A coral-associated actinobacterium mitigates coral bleaching under heat stress.</title>
        <authorList>
            <person name="Li J."/>
            <person name="Zou Y."/>
            <person name="Li Q."/>
            <person name="Zhang J."/>
            <person name="Bourne D.G."/>
            <person name="Lyu Y."/>
            <person name="Liu C."/>
            <person name="Zhang S."/>
        </authorList>
    </citation>
    <scope>NUCLEOTIDE SEQUENCE [LARGE SCALE GENOMIC DNA]</scope>
    <source>
        <strain evidence="15 16">SCSIO 13291</strain>
    </source>
</reference>